<evidence type="ECO:0000256" key="7">
    <source>
        <dbReference type="SAM" id="MobiDB-lite"/>
    </source>
</evidence>
<name>A0ABN7TCH7_OIKDI</name>
<dbReference type="SMART" id="SM00060">
    <property type="entry name" value="FN3"/>
    <property type="match status" value="1"/>
</dbReference>
<protein>
    <submittedName>
        <fullName evidence="11">Oidioi.mRNA.OKI2018_I69.chr2.g7383.t1.cds</fullName>
    </submittedName>
</protein>
<dbReference type="InterPro" id="IPR003961">
    <property type="entry name" value="FN3_dom"/>
</dbReference>
<evidence type="ECO:0000256" key="5">
    <source>
        <dbReference type="ARBA" id="ARBA00023180"/>
    </source>
</evidence>
<dbReference type="SMART" id="SM00408">
    <property type="entry name" value="IGc2"/>
    <property type="match status" value="1"/>
</dbReference>
<feature type="compositionally biased region" description="Low complexity" evidence="7">
    <location>
        <begin position="1135"/>
        <end position="1152"/>
    </location>
</feature>
<keyword evidence="5" id="KW-0325">Glycoprotein</keyword>
<keyword evidence="9" id="KW-0732">Signal</keyword>
<keyword evidence="2" id="KW-0677">Repeat</keyword>
<keyword evidence="8" id="KW-1133">Transmembrane helix</keyword>
<feature type="transmembrane region" description="Helical" evidence="8">
    <location>
        <begin position="981"/>
        <end position="1004"/>
    </location>
</feature>
<dbReference type="InterPro" id="IPR003599">
    <property type="entry name" value="Ig_sub"/>
</dbReference>
<dbReference type="InterPro" id="IPR036116">
    <property type="entry name" value="FN3_sf"/>
</dbReference>
<dbReference type="InterPro" id="IPR013783">
    <property type="entry name" value="Ig-like_fold"/>
</dbReference>
<dbReference type="Pfam" id="PF07679">
    <property type="entry name" value="I-set"/>
    <property type="match status" value="1"/>
</dbReference>
<comment type="subcellular location">
    <subcellularLocation>
        <location evidence="1">Membrane</location>
        <topology evidence="1">Single-pass type I membrane protein</topology>
    </subcellularLocation>
</comment>
<feature type="region of interest" description="Disordered" evidence="7">
    <location>
        <begin position="1132"/>
        <end position="1165"/>
    </location>
</feature>
<proteinExistence type="predicted"/>
<keyword evidence="8" id="KW-0812">Transmembrane</keyword>
<evidence type="ECO:0000256" key="6">
    <source>
        <dbReference type="ARBA" id="ARBA00023319"/>
    </source>
</evidence>
<evidence type="ECO:0000313" key="12">
    <source>
        <dbReference type="Proteomes" id="UP001158576"/>
    </source>
</evidence>
<keyword evidence="3 8" id="KW-0472">Membrane</keyword>
<dbReference type="EMBL" id="OU015567">
    <property type="protein sequence ID" value="CAG5113263.1"/>
    <property type="molecule type" value="Genomic_DNA"/>
</dbReference>
<keyword evidence="4" id="KW-1015">Disulfide bond</keyword>
<dbReference type="InterPro" id="IPR013098">
    <property type="entry name" value="Ig_I-set"/>
</dbReference>
<feature type="domain" description="Ig-like" evidence="10">
    <location>
        <begin position="715"/>
        <end position="790"/>
    </location>
</feature>
<evidence type="ECO:0000256" key="3">
    <source>
        <dbReference type="ARBA" id="ARBA00023136"/>
    </source>
</evidence>
<evidence type="ECO:0000256" key="2">
    <source>
        <dbReference type="ARBA" id="ARBA00022737"/>
    </source>
</evidence>
<accession>A0ABN7TCH7</accession>
<dbReference type="InterPro" id="IPR036179">
    <property type="entry name" value="Ig-like_dom_sf"/>
</dbReference>
<dbReference type="PROSITE" id="PS50835">
    <property type="entry name" value="IG_LIKE"/>
    <property type="match status" value="2"/>
</dbReference>
<keyword evidence="12" id="KW-1185">Reference proteome</keyword>
<gene>
    <name evidence="11" type="ORF">OKIOD_LOCUS16148</name>
</gene>
<reference evidence="11 12" key="1">
    <citation type="submission" date="2021-04" db="EMBL/GenBank/DDBJ databases">
        <authorList>
            <person name="Bliznina A."/>
        </authorList>
    </citation>
    <scope>NUCLEOTIDE SEQUENCE [LARGE SCALE GENOMIC DNA]</scope>
</reference>
<organism evidence="11 12">
    <name type="scientific">Oikopleura dioica</name>
    <name type="common">Tunicate</name>
    <dbReference type="NCBI Taxonomy" id="34765"/>
    <lineage>
        <taxon>Eukaryota</taxon>
        <taxon>Metazoa</taxon>
        <taxon>Chordata</taxon>
        <taxon>Tunicata</taxon>
        <taxon>Appendicularia</taxon>
        <taxon>Copelata</taxon>
        <taxon>Oikopleuridae</taxon>
        <taxon>Oikopleura</taxon>
    </lineage>
</organism>
<dbReference type="InterPro" id="IPR051275">
    <property type="entry name" value="Cell_adhesion_signaling"/>
</dbReference>
<dbReference type="Gene3D" id="2.60.40.10">
    <property type="entry name" value="Immunoglobulins"/>
    <property type="match status" value="4"/>
</dbReference>
<keyword evidence="6" id="KW-0393">Immunoglobulin domain</keyword>
<evidence type="ECO:0000256" key="9">
    <source>
        <dbReference type="SAM" id="SignalP"/>
    </source>
</evidence>
<evidence type="ECO:0000256" key="8">
    <source>
        <dbReference type="SAM" id="Phobius"/>
    </source>
</evidence>
<dbReference type="SMART" id="SM00409">
    <property type="entry name" value="IG"/>
    <property type="match status" value="2"/>
</dbReference>
<dbReference type="InterPro" id="IPR003598">
    <property type="entry name" value="Ig_sub2"/>
</dbReference>
<evidence type="ECO:0000256" key="1">
    <source>
        <dbReference type="ARBA" id="ARBA00004479"/>
    </source>
</evidence>
<dbReference type="PANTHER" id="PTHR11640">
    <property type="entry name" value="NEPHRIN"/>
    <property type="match status" value="1"/>
</dbReference>
<feature type="domain" description="Ig-like" evidence="10">
    <location>
        <begin position="246"/>
        <end position="326"/>
    </location>
</feature>
<dbReference type="Proteomes" id="UP001158576">
    <property type="component" value="Chromosome 2"/>
</dbReference>
<evidence type="ECO:0000313" key="11">
    <source>
        <dbReference type="EMBL" id="CAG5113263.1"/>
    </source>
</evidence>
<feature type="region of interest" description="Disordered" evidence="7">
    <location>
        <begin position="1013"/>
        <end position="1032"/>
    </location>
</feature>
<evidence type="ECO:0000256" key="4">
    <source>
        <dbReference type="ARBA" id="ARBA00023157"/>
    </source>
</evidence>
<feature type="chain" id="PRO_5045548151" evidence="9">
    <location>
        <begin position="17"/>
        <end position="1165"/>
    </location>
</feature>
<dbReference type="InterPro" id="IPR007110">
    <property type="entry name" value="Ig-like_dom"/>
</dbReference>
<evidence type="ECO:0000259" key="10">
    <source>
        <dbReference type="PROSITE" id="PS50835"/>
    </source>
</evidence>
<feature type="signal peptide" evidence="9">
    <location>
        <begin position="1"/>
        <end position="16"/>
    </location>
</feature>
<dbReference type="SUPFAM" id="SSF49265">
    <property type="entry name" value="Fibronectin type III"/>
    <property type="match status" value="1"/>
</dbReference>
<dbReference type="SUPFAM" id="SSF48726">
    <property type="entry name" value="Immunoglobulin"/>
    <property type="match status" value="1"/>
</dbReference>
<dbReference type="PANTHER" id="PTHR11640:SF155">
    <property type="entry name" value="IG-LIKE DOMAIN-CONTAINING PROTEIN"/>
    <property type="match status" value="1"/>
</dbReference>
<dbReference type="CDD" id="cd00063">
    <property type="entry name" value="FN3"/>
    <property type="match status" value="1"/>
</dbReference>
<sequence>MLILHLLGHLAAQATASQWFLQPTTNIAKNGSEETRVHCSTKSKANQVTWFFQPADDFNWITVKAFPSQDYVTIYDKYTRYSVNEGLTSVDNQMVYAYDLVISPVAWEDRGRWKCEVDLGKHGLLTSAIGDLEVEMPLTSVDLETTDFSGSILVDKDDDVQIKCSTSATFPAPNGIEILIGSAKLSNIQIQEQRSGSLTKLTAIGKLTNVPVDYQNQRITCSSSWTGTMDTAEFSDIASLTVFHAPESLSIAANTVKYGQLLVATCNERIKGNPTPTFEWRLDGRFMGNGKTLEAKVSESDDRKVLECTAIHQPLKGATQRVKTTSQIRVEYPPAADSLRAQQRNFGDVVEVTCQSGAAFPAVDLEILLSSELAEAVVLPQDQKARRGGFLTSRKVTLPKTAGNHNQKITCIQSWGGGVFKQSVDELVKVEHAPRDVRLVLDDEIKVGENRIGCTAVGGYPSVLPDDVSFFKGDSLLKTKKEAENDSVFTVITLDKSDNGEELSCQLRHPDLESNLKATTSLEVTFSPEKLNILMDKEIYNTDDTIKFTVNVGPTYPLPKILCSKTIFSGESIELTPTSSNPSPALPYGFTVTETYDVFASFLDHEAILSCTVADKTVEQTLSVLTKPTFINDRVFEVKEGEEEFKINLFEVIRANPPITEASWRRAEARSRSFDATNGVLLLKKITKNTAGEYFIDSGDSGASGTISINVLTAPEITIDGVTELKKGDKLTLECMAEGYPTPEIEWINKLGEKIDSDGILIVDEISKPSEFTCKASNSHSTRSVTTQVTVAFAPKVSAVEPRVLVVSEENDSIVRISCAVLAEPPVSSLRFISPSGIASFGHFDGEVWSRDLDRMSLMNNFGAWTCVGENDYGKSQAEITVVKAGAPDKVENLRLNDHSGSSGILTWTSGFDNGYEQKFRVQLKSADRIEKFSTVRTEVPLMNLTAQEYTATVWAVNEKGSSIPVELSFNASPQALTGSVYAMSYALGFILVFALIVVAIFLYKGHRQRGLKYPTKPNQSDTDRSSLPESEALVKPTSIAGGNIFEINPDDLSPPLDSRSDSDHMLRFYSLTKEQSQNGILVDHFGNPDQLDYNFLPKAPASEANCRHHQLVITDRSYTTLPKLLADTTSGYCSSNSSNSNQMRRSQSYQSRRSRIKSSEGVLV</sequence>